<name>A0A9P8L9H2_9PEZI</name>
<reference evidence="2" key="1">
    <citation type="submission" date="2021-03" db="EMBL/GenBank/DDBJ databases">
        <title>Comparative genomics and phylogenomic investigation of the class Geoglossomycetes provide insights into ecological specialization and systematics.</title>
        <authorList>
            <person name="Melie T."/>
            <person name="Pirro S."/>
            <person name="Miller A.N."/>
            <person name="Quandt A."/>
        </authorList>
    </citation>
    <scope>NUCLEOTIDE SEQUENCE</scope>
    <source>
        <strain evidence="2">CAQ_001_2017</strain>
    </source>
</reference>
<comment type="caution">
    <text evidence="2">The sequence shown here is derived from an EMBL/GenBank/DDBJ whole genome shotgun (WGS) entry which is preliminary data.</text>
</comment>
<organism evidence="2 3">
    <name type="scientific">Trichoglossum hirsutum</name>
    <dbReference type="NCBI Taxonomy" id="265104"/>
    <lineage>
        <taxon>Eukaryota</taxon>
        <taxon>Fungi</taxon>
        <taxon>Dikarya</taxon>
        <taxon>Ascomycota</taxon>
        <taxon>Pezizomycotina</taxon>
        <taxon>Geoglossomycetes</taxon>
        <taxon>Geoglossales</taxon>
        <taxon>Geoglossaceae</taxon>
        <taxon>Trichoglossum</taxon>
    </lineage>
</organism>
<proteinExistence type="predicted"/>
<evidence type="ECO:0000256" key="1">
    <source>
        <dbReference type="SAM" id="Phobius"/>
    </source>
</evidence>
<dbReference type="InterPro" id="IPR028994">
    <property type="entry name" value="Integrin_alpha_N"/>
</dbReference>
<feature type="transmembrane region" description="Helical" evidence="1">
    <location>
        <begin position="26"/>
        <end position="46"/>
    </location>
</feature>
<dbReference type="Proteomes" id="UP000750711">
    <property type="component" value="Unassembled WGS sequence"/>
</dbReference>
<protein>
    <submittedName>
        <fullName evidence="2">Uncharacterized protein</fullName>
    </submittedName>
</protein>
<dbReference type="AlphaFoldDB" id="A0A9P8L9H2"/>
<keyword evidence="1" id="KW-0472">Membrane</keyword>
<sequence length="422" mass="45004">MAPSYAGLEVVPNPPPSPTSPLPVPIAGPVVSCAIGGVVGGVVGVVKHKHKSVQLKASPGSNISDPVPTTKPTPFSPVYKQSDLGNGIGGYDLASTADRSFAFDYDHSGKLDHIVLYRPGSGAIFIVKNYNGTFAPVYSQGSGGEGIGGYDLMSPNDRAFAFDYEHSGKLDYIAFYRGGGGTIWIIGNNNGSFFPVYSGDDGIGGYDLKSTRDRAFAFDNDHSGKLDYIAVYRPGTGTFWILGNNNGNFTPVYSQGDPGLGIGGCDLLSTKDSAFAFDYDHSGKMDHIVIYRPGKGSVWIVKHDGNIFRSAYQQWSPRDGIGGFDLTDSNDSAFTVDYDGTGKQDSLVFYRPGSGIIRILNNNNGTFVPVYGKDDSGTGIGGYDLKSTMDLGYALDYKQSGQLDHIALYRPGAGIFYIVGRL</sequence>
<keyword evidence="1" id="KW-1133">Transmembrane helix</keyword>
<accession>A0A9P8L9H2</accession>
<gene>
    <name evidence="2" type="ORF">GP486_005245</name>
</gene>
<dbReference type="SUPFAM" id="SSF69318">
    <property type="entry name" value="Integrin alpha N-terminal domain"/>
    <property type="match status" value="1"/>
</dbReference>
<keyword evidence="3" id="KW-1185">Reference proteome</keyword>
<evidence type="ECO:0000313" key="3">
    <source>
        <dbReference type="Proteomes" id="UP000750711"/>
    </source>
</evidence>
<evidence type="ECO:0000313" key="2">
    <source>
        <dbReference type="EMBL" id="KAH0556966.1"/>
    </source>
</evidence>
<keyword evidence="1" id="KW-0812">Transmembrane</keyword>
<dbReference type="EMBL" id="JAGHQM010000958">
    <property type="protein sequence ID" value="KAH0556966.1"/>
    <property type="molecule type" value="Genomic_DNA"/>
</dbReference>